<sequence>MIVSGHGYRRGNQPMGELENQHMAEPNSEDQPLNTSGQWVDAFCDESQSNSYHSDIAGSSSYHPDIGGSSSYHPNIGGSSSFHPNQLSISFDMFGNNMYSTPPQAMFDLVADLPDVYSTPQRPPRQ</sequence>
<gene>
    <name evidence="2" type="ORF">GOBAR_AA37877</name>
</gene>
<organism evidence="2 3">
    <name type="scientific">Gossypium barbadense</name>
    <name type="common">Sea Island cotton</name>
    <name type="synonym">Hibiscus barbadensis</name>
    <dbReference type="NCBI Taxonomy" id="3634"/>
    <lineage>
        <taxon>Eukaryota</taxon>
        <taxon>Viridiplantae</taxon>
        <taxon>Streptophyta</taxon>
        <taxon>Embryophyta</taxon>
        <taxon>Tracheophyta</taxon>
        <taxon>Spermatophyta</taxon>
        <taxon>Magnoliopsida</taxon>
        <taxon>eudicotyledons</taxon>
        <taxon>Gunneridae</taxon>
        <taxon>Pentapetalae</taxon>
        <taxon>rosids</taxon>
        <taxon>malvids</taxon>
        <taxon>Malvales</taxon>
        <taxon>Malvaceae</taxon>
        <taxon>Malvoideae</taxon>
        <taxon>Gossypium</taxon>
    </lineage>
</organism>
<feature type="region of interest" description="Disordered" evidence="1">
    <location>
        <begin position="1"/>
        <end position="36"/>
    </location>
</feature>
<protein>
    <submittedName>
        <fullName evidence="2">Uncharacterized protein</fullName>
    </submittedName>
</protein>
<dbReference type="AlphaFoldDB" id="A0A2P5VVH3"/>
<reference evidence="2 3" key="1">
    <citation type="submission" date="2015-01" db="EMBL/GenBank/DDBJ databases">
        <title>Genome of allotetraploid Gossypium barbadense reveals genomic plasticity and fiber elongation in cotton evolution.</title>
        <authorList>
            <person name="Chen X."/>
            <person name="Liu X."/>
            <person name="Zhao B."/>
            <person name="Zheng H."/>
            <person name="Hu Y."/>
            <person name="Lu G."/>
            <person name="Yang C."/>
            <person name="Chen J."/>
            <person name="Shan C."/>
            <person name="Zhang L."/>
            <person name="Zhou Y."/>
            <person name="Wang L."/>
            <person name="Guo W."/>
            <person name="Bai Y."/>
            <person name="Ruan J."/>
            <person name="Shangguan X."/>
            <person name="Mao Y."/>
            <person name="Jiang J."/>
            <person name="Zhu Y."/>
            <person name="Lei J."/>
            <person name="Kang H."/>
            <person name="Chen S."/>
            <person name="He X."/>
            <person name="Wang R."/>
            <person name="Wang Y."/>
            <person name="Chen J."/>
            <person name="Wang L."/>
            <person name="Yu S."/>
            <person name="Wang B."/>
            <person name="Wei J."/>
            <person name="Song S."/>
            <person name="Lu X."/>
            <person name="Gao Z."/>
            <person name="Gu W."/>
            <person name="Deng X."/>
            <person name="Ma D."/>
            <person name="Wang S."/>
            <person name="Liang W."/>
            <person name="Fang L."/>
            <person name="Cai C."/>
            <person name="Zhu X."/>
            <person name="Zhou B."/>
            <person name="Zhang Y."/>
            <person name="Chen Z."/>
            <person name="Xu S."/>
            <person name="Zhu R."/>
            <person name="Wang S."/>
            <person name="Zhang T."/>
            <person name="Zhao G."/>
        </authorList>
    </citation>
    <scope>NUCLEOTIDE SEQUENCE [LARGE SCALE GENOMIC DNA]</scope>
    <source>
        <strain evidence="3">cv. Xinhai21</strain>
        <tissue evidence="2">Leaf</tissue>
    </source>
</reference>
<dbReference type="OrthoDB" id="10475541at2759"/>
<evidence type="ECO:0000313" key="3">
    <source>
        <dbReference type="Proteomes" id="UP000239757"/>
    </source>
</evidence>
<dbReference type="Proteomes" id="UP000239757">
    <property type="component" value="Unassembled WGS sequence"/>
</dbReference>
<proteinExistence type="predicted"/>
<dbReference type="EMBL" id="KZ670663">
    <property type="protein sequence ID" value="PPR82842.1"/>
    <property type="molecule type" value="Genomic_DNA"/>
</dbReference>
<evidence type="ECO:0000313" key="2">
    <source>
        <dbReference type="EMBL" id="PPR82842.1"/>
    </source>
</evidence>
<accession>A0A2P5VVH3</accession>
<evidence type="ECO:0000256" key="1">
    <source>
        <dbReference type="SAM" id="MobiDB-lite"/>
    </source>
</evidence>
<name>A0A2P5VVH3_GOSBA</name>